<dbReference type="InterPro" id="IPR008889">
    <property type="entry name" value="VQ"/>
</dbReference>
<gene>
    <name evidence="6" type="ORF">SELMODRAFT_414696</name>
</gene>
<feature type="compositionally biased region" description="Polar residues" evidence="4">
    <location>
        <begin position="78"/>
        <end position="87"/>
    </location>
</feature>
<dbReference type="Gramene" id="EFJ24703">
    <property type="protein sequence ID" value="EFJ24703"/>
    <property type="gene ID" value="SELMODRAFT_414696"/>
</dbReference>
<dbReference type="EMBL" id="GL377589">
    <property type="protein sequence ID" value="EFJ24703.1"/>
    <property type="molecule type" value="Genomic_DNA"/>
</dbReference>
<dbReference type="FunCoup" id="D8RTM2">
    <property type="interactions" value="1397"/>
</dbReference>
<dbReference type="Pfam" id="PF05678">
    <property type="entry name" value="VQ"/>
    <property type="match status" value="1"/>
</dbReference>
<dbReference type="OrthoDB" id="1918952at2759"/>
<dbReference type="InParanoid" id="D8RTM2"/>
<feature type="region of interest" description="Disordered" evidence="4">
    <location>
        <begin position="1"/>
        <end position="89"/>
    </location>
</feature>
<keyword evidence="2" id="KW-0597">Phosphoprotein</keyword>
<sequence>MERQTPTPNSRESLELDDRGSSSWEMGSSTSNDHEESKVRRKKRGNSKQAIAIDDHTTSKRSRKANSPSSSSGKNRGVENSTPTAVASSDFHCTATTFVQADASSFRDLVQRLTGASDDSIKMPITKASGQGRPNLSSKRSQAAMKFFQQGQLQDPPKHMVIKALPSTKNLFLKNAMTDLLSPKSPLSLALNPSPSSSASSSSSSSRHQRELPAAMNRMFLQLESPRPSSKLELLPLFPMR</sequence>
<evidence type="ECO:0000313" key="6">
    <source>
        <dbReference type="EMBL" id="EFJ24703.1"/>
    </source>
</evidence>
<dbReference type="GO" id="GO:0005634">
    <property type="term" value="C:nucleus"/>
    <property type="evidence" value="ECO:0007669"/>
    <property type="project" value="UniProtKB-SubCell"/>
</dbReference>
<evidence type="ECO:0000256" key="3">
    <source>
        <dbReference type="ARBA" id="ARBA00023242"/>
    </source>
</evidence>
<proteinExistence type="predicted"/>
<dbReference type="PANTHER" id="PTHR33402:SF19">
    <property type="entry name" value="VQ MOTIF-CONTAINING PROTEIN 11"/>
    <property type="match status" value="1"/>
</dbReference>
<feature type="compositionally biased region" description="Low complexity" evidence="4">
    <location>
        <begin position="65"/>
        <end position="75"/>
    </location>
</feature>
<dbReference type="HOGENOM" id="CLU_1153365_0_0_1"/>
<feature type="compositionally biased region" description="Low complexity" evidence="4">
    <location>
        <begin position="187"/>
        <end position="206"/>
    </location>
</feature>
<evidence type="ECO:0000313" key="7">
    <source>
        <dbReference type="Proteomes" id="UP000001514"/>
    </source>
</evidence>
<keyword evidence="3" id="KW-0539">Nucleus</keyword>
<dbReference type="Proteomes" id="UP000001514">
    <property type="component" value="Unassembled WGS sequence"/>
</dbReference>
<evidence type="ECO:0000259" key="5">
    <source>
        <dbReference type="Pfam" id="PF05678"/>
    </source>
</evidence>
<feature type="compositionally biased region" description="Polar residues" evidence="4">
    <location>
        <begin position="1"/>
        <end position="11"/>
    </location>
</feature>
<feature type="region of interest" description="Disordered" evidence="4">
    <location>
        <begin position="187"/>
        <end position="225"/>
    </location>
</feature>
<name>D8RTM2_SELML</name>
<reference evidence="6 7" key="1">
    <citation type="journal article" date="2011" name="Science">
        <title>The Selaginella genome identifies genetic changes associated with the evolution of vascular plants.</title>
        <authorList>
            <person name="Banks J.A."/>
            <person name="Nishiyama T."/>
            <person name="Hasebe M."/>
            <person name="Bowman J.L."/>
            <person name="Gribskov M."/>
            <person name="dePamphilis C."/>
            <person name="Albert V.A."/>
            <person name="Aono N."/>
            <person name="Aoyama T."/>
            <person name="Ambrose B.A."/>
            <person name="Ashton N.W."/>
            <person name="Axtell M.J."/>
            <person name="Barker E."/>
            <person name="Barker M.S."/>
            <person name="Bennetzen J.L."/>
            <person name="Bonawitz N.D."/>
            <person name="Chapple C."/>
            <person name="Cheng C."/>
            <person name="Correa L.G."/>
            <person name="Dacre M."/>
            <person name="DeBarry J."/>
            <person name="Dreyer I."/>
            <person name="Elias M."/>
            <person name="Engstrom E.M."/>
            <person name="Estelle M."/>
            <person name="Feng L."/>
            <person name="Finet C."/>
            <person name="Floyd S.K."/>
            <person name="Frommer W.B."/>
            <person name="Fujita T."/>
            <person name="Gramzow L."/>
            <person name="Gutensohn M."/>
            <person name="Harholt J."/>
            <person name="Hattori M."/>
            <person name="Heyl A."/>
            <person name="Hirai T."/>
            <person name="Hiwatashi Y."/>
            <person name="Ishikawa M."/>
            <person name="Iwata M."/>
            <person name="Karol K.G."/>
            <person name="Koehler B."/>
            <person name="Kolukisaoglu U."/>
            <person name="Kubo M."/>
            <person name="Kurata T."/>
            <person name="Lalonde S."/>
            <person name="Li K."/>
            <person name="Li Y."/>
            <person name="Litt A."/>
            <person name="Lyons E."/>
            <person name="Manning G."/>
            <person name="Maruyama T."/>
            <person name="Michael T.P."/>
            <person name="Mikami K."/>
            <person name="Miyazaki S."/>
            <person name="Morinaga S."/>
            <person name="Murata T."/>
            <person name="Mueller-Roeber B."/>
            <person name="Nelson D.R."/>
            <person name="Obara M."/>
            <person name="Oguri Y."/>
            <person name="Olmstead R.G."/>
            <person name="Onodera N."/>
            <person name="Petersen B.L."/>
            <person name="Pils B."/>
            <person name="Prigge M."/>
            <person name="Rensing S.A."/>
            <person name="Riano-Pachon D.M."/>
            <person name="Roberts A.W."/>
            <person name="Sato Y."/>
            <person name="Scheller H.V."/>
            <person name="Schulz B."/>
            <person name="Schulz C."/>
            <person name="Shakirov E.V."/>
            <person name="Shibagaki N."/>
            <person name="Shinohara N."/>
            <person name="Shippen D.E."/>
            <person name="Soerensen I."/>
            <person name="Sotooka R."/>
            <person name="Sugimoto N."/>
            <person name="Sugita M."/>
            <person name="Sumikawa N."/>
            <person name="Tanurdzic M."/>
            <person name="Theissen G."/>
            <person name="Ulvskov P."/>
            <person name="Wakazuki S."/>
            <person name="Weng J.K."/>
            <person name="Willats W.W."/>
            <person name="Wipf D."/>
            <person name="Wolf P.G."/>
            <person name="Yang L."/>
            <person name="Zimmer A.D."/>
            <person name="Zhu Q."/>
            <person name="Mitros T."/>
            <person name="Hellsten U."/>
            <person name="Loque D."/>
            <person name="Otillar R."/>
            <person name="Salamov A."/>
            <person name="Schmutz J."/>
            <person name="Shapiro H."/>
            <person name="Lindquist E."/>
            <person name="Lucas S."/>
            <person name="Rokhsar D."/>
            <person name="Grigoriev I.V."/>
        </authorList>
    </citation>
    <scope>NUCLEOTIDE SEQUENCE [LARGE SCALE GENOMIC DNA]</scope>
</reference>
<dbReference type="KEGG" id="smo:SELMODRAFT_414696"/>
<dbReference type="eggNOG" id="ENOG502RZFC">
    <property type="taxonomic scope" value="Eukaryota"/>
</dbReference>
<feature type="domain" description="VQ" evidence="5">
    <location>
        <begin position="96"/>
        <end position="119"/>
    </location>
</feature>
<dbReference type="AlphaFoldDB" id="D8RTM2"/>
<dbReference type="InterPro" id="IPR039611">
    <property type="entry name" value="VQ_4/11/13/19/31/33"/>
</dbReference>
<protein>
    <recommendedName>
        <fullName evidence="5">VQ domain-containing protein</fullName>
    </recommendedName>
</protein>
<evidence type="ECO:0000256" key="4">
    <source>
        <dbReference type="SAM" id="MobiDB-lite"/>
    </source>
</evidence>
<feature type="compositionally biased region" description="Low complexity" evidence="4">
    <location>
        <begin position="21"/>
        <end position="31"/>
    </location>
</feature>
<evidence type="ECO:0000256" key="2">
    <source>
        <dbReference type="ARBA" id="ARBA00022553"/>
    </source>
</evidence>
<keyword evidence="7" id="KW-1185">Reference proteome</keyword>
<evidence type="ECO:0000256" key="1">
    <source>
        <dbReference type="ARBA" id="ARBA00004123"/>
    </source>
</evidence>
<accession>D8RTM2</accession>
<dbReference type="PANTHER" id="PTHR33402">
    <property type="entry name" value="VQ MOTIF-CONTAINING PROTEIN 11-LIKE"/>
    <property type="match status" value="1"/>
</dbReference>
<organism evidence="7">
    <name type="scientific">Selaginella moellendorffii</name>
    <name type="common">Spikemoss</name>
    <dbReference type="NCBI Taxonomy" id="88036"/>
    <lineage>
        <taxon>Eukaryota</taxon>
        <taxon>Viridiplantae</taxon>
        <taxon>Streptophyta</taxon>
        <taxon>Embryophyta</taxon>
        <taxon>Tracheophyta</taxon>
        <taxon>Lycopodiopsida</taxon>
        <taxon>Selaginellales</taxon>
        <taxon>Selaginellaceae</taxon>
        <taxon>Selaginella</taxon>
    </lineage>
</organism>
<comment type="subcellular location">
    <subcellularLocation>
        <location evidence="1">Nucleus</location>
    </subcellularLocation>
</comment>